<evidence type="ECO:0000259" key="6">
    <source>
        <dbReference type="PROSITE" id="PS50261"/>
    </source>
</evidence>
<evidence type="ECO:0000256" key="2">
    <source>
        <dbReference type="ARBA" id="ARBA00022692"/>
    </source>
</evidence>
<dbReference type="PANTHER" id="PTHR12011:SF347">
    <property type="entry name" value="FI21270P1-RELATED"/>
    <property type="match status" value="1"/>
</dbReference>
<dbReference type="Proteomes" id="UP000499080">
    <property type="component" value="Unassembled WGS sequence"/>
</dbReference>
<reference evidence="7 8" key="1">
    <citation type="journal article" date="2019" name="Sci. Rep.">
        <title>Orb-weaving spider Araneus ventricosus genome elucidates the spidroin gene catalogue.</title>
        <authorList>
            <person name="Kono N."/>
            <person name="Nakamura H."/>
            <person name="Ohtoshi R."/>
            <person name="Moran D.A.P."/>
            <person name="Shinohara A."/>
            <person name="Yoshida Y."/>
            <person name="Fujiwara M."/>
            <person name="Mori M."/>
            <person name="Tomita M."/>
            <person name="Arakawa K."/>
        </authorList>
    </citation>
    <scope>NUCLEOTIDE SEQUENCE [LARGE SCALE GENOMIC DNA]</scope>
</reference>
<keyword evidence="4 5" id="KW-0472">Membrane</keyword>
<accession>A0A4Y2VSE5</accession>
<evidence type="ECO:0000256" key="3">
    <source>
        <dbReference type="ARBA" id="ARBA00022989"/>
    </source>
</evidence>
<comment type="subcellular location">
    <subcellularLocation>
        <location evidence="1">Membrane</location>
        <topology evidence="1">Multi-pass membrane protein</topology>
    </subcellularLocation>
</comment>
<keyword evidence="8" id="KW-1185">Reference proteome</keyword>
<comment type="caution">
    <text evidence="7">The sequence shown here is derived from an EMBL/GenBank/DDBJ whole genome shotgun (WGS) entry which is preliminary data.</text>
</comment>
<evidence type="ECO:0000256" key="1">
    <source>
        <dbReference type="ARBA" id="ARBA00004141"/>
    </source>
</evidence>
<evidence type="ECO:0000313" key="7">
    <source>
        <dbReference type="EMBL" id="GBO27154.1"/>
    </source>
</evidence>
<sequence length="186" mass="21590">MEPTLDFCSFKSRELKWLVSGRQHLRELRSFMKPQSEASAYSFSVMRVISPKQDEKKNACLIKKIAAPPGGEYRASYHSKHAWGLRYVIHRNLCVALLVANLLLVLGLDRTDSPRLCSVIAGLLHYFFLSSFSWMLLEGVHIYLLLVVVFASRRSHSEKYYLFGYGKQSVFFSVRIETRARHWRQT</sequence>
<dbReference type="GO" id="GO:0007166">
    <property type="term" value="P:cell surface receptor signaling pathway"/>
    <property type="evidence" value="ECO:0007669"/>
    <property type="project" value="InterPro"/>
</dbReference>
<dbReference type="InterPro" id="IPR017981">
    <property type="entry name" value="GPCR_2-like_7TM"/>
</dbReference>
<feature type="transmembrane region" description="Helical" evidence="5">
    <location>
        <begin position="88"/>
        <end position="106"/>
    </location>
</feature>
<dbReference type="GO" id="GO:0005886">
    <property type="term" value="C:plasma membrane"/>
    <property type="evidence" value="ECO:0007669"/>
    <property type="project" value="TreeGrafter"/>
</dbReference>
<keyword evidence="2 5" id="KW-0812">Transmembrane</keyword>
<evidence type="ECO:0000256" key="4">
    <source>
        <dbReference type="ARBA" id="ARBA00023136"/>
    </source>
</evidence>
<dbReference type="PANTHER" id="PTHR12011">
    <property type="entry name" value="ADHESION G-PROTEIN COUPLED RECEPTOR"/>
    <property type="match status" value="1"/>
</dbReference>
<dbReference type="PROSITE" id="PS50261">
    <property type="entry name" value="G_PROTEIN_RECEP_F2_4"/>
    <property type="match status" value="1"/>
</dbReference>
<name>A0A4Y2VSE5_ARAVE</name>
<feature type="transmembrane region" description="Helical" evidence="5">
    <location>
        <begin position="126"/>
        <end position="151"/>
    </location>
</feature>
<evidence type="ECO:0000256" key="5">
    <source>
        <dbReference type="SAM" id="Phobius"/>
    </source>
</evidence>
<dbReference type="AlphaFoldDB" id="A0A4Y2VSE5"/>
<feature type="domain" description="G-protein coupled receptors family 2 profile 2" evidence="6">
    <location>
        <begin position="86"/>
        <end position="186"/>
    </location>
</feature>
<gene>
    <name evidence="7" type="ORF">AVEN_201004_1</name>
</gene>
<dbReference type="GO" id="GO:0004930">
    <property type="term" value="F:G protein-coupled receptor activity"/>
    <property type="evidence" value="ECO:0007669"/>
    <property type="project" value="InterPro"/>
</dbReference>
<dbReference type="EMBL" id="BGPR01050138">
    <property type="protein sequence ID" value="GBO27154.1"/>
    <property type="molecule type" value="Genomic_DNA"/>
</dbReference>
<proteinExistence type="predicted"/>
<protein>
    <recommendedName>
        <fullName evidence="6">G-protein coupled receptors family 2 profile 2 domain-containing protein</fullName>
    </recommendedName>
</protein>
<dbReference type="Gene3D" id="1.20.1070.10">
    <property type="entry name" value="Rhodopsin 7-helix transmembrane proteins"/>
    <property type="match status" value="1"/>
</dbReference>
<dbReference type="InterPro" id="IPR000832">
    <property type="entry name" value="GPCR_2_secretin-like"/>
</dbReference>
<dbReference type="OrthoDB" id="6434605at2759"/>
<keyword evidence="3 5" id="KW-1133">Transmembrane helix</keyword>
<dbReference type="Pfam" id="PF00002">
    <property type="entry name" value="7tm_2"/>
    <property type="match status" value="1"/>
</dbReference>
<organism evidence="7 8">
    <name type="scientific">Araneus ventricosus</name>
    <name type="common">Orbweaver spider</name>
    <name type="synonym">Epeira ventricosa</name>
    <dbReference type="NCBI Taxonomy" id="182803"/>
    <lineage>
        <taxon>Eukaryota</taxon>
        <taxon>Metazoa</taxon>
        <taxon>Ecdysozoa</taxon>
        <taxon>Arthropoda</taxon>
        <taxon>Chelicerata</taxon>
        <taxon>Arachnida</taxon>
        <taxon>Araneae</taxon>
        <taxon>Araneomorphae</taxon>
        <taxon>Entelegynae</taxon>
        <taxon>Araneoidea</taxon>
        <taxon>Araneidae</taxon>
        <taxon>Araneus</taxon>
    </lineage>
</organism>
<evidence type="ECO:0000313" key="8">
    <source>
        <dbReference type="Proteomes" id="UP000499080"/>
    </source>
</evidence>